<sequence>MENLAETLAGSDELNPPVVHDDPQVRGPREPARGDNGGVVPRIERLTHSRVPRCVTGRS</sequence>
<feature type="compositionally biased region" description="Basic and acidic residues" evidence="1">
    <location>
        <begin position="19"/>
        <end position="33"/>
    </location>
</feature>
<evidence type="ECO:0000313" key="3">
    <source>
        <dbReference type="Proteomes" id="UP000018291"/>
    </source>
</evidence>
<keyword evidence="3" id="KW-1185">Reference proteome</keyword>
<comment type="caution">
    <text evidence="2">The sequence shown here is derived from an EMBL/GenBank/DDBJ whole genome shotgun (WGS) entry which is preliminary data.</text>
</comment>
<proteinExistence type="predicted"/>
<dbReference type="EMBL" id="CANL01000002">
    <property type="protein sequence ID" value="CCM62280.1"/>
    <property type="molecule type" value="Genomic_DNA"/>
</dbReference>
<organism evidence="2 3">
    <name type="scientific">Candidatus Neomicrothrix parvicella RN1</name>
    <dbReference type="NCBI Taxonomy" id="1229780"/>
    <lineage>
        <taxon>Bacteria</taxon>
        <taxon>Bacillati</taxon>
        <taxon>Actinomycetota</taxon>
        <taxon>Acidimicrobiia</taxon>
        <taxon>Acidimicrobiales</taxon>
        <taxon>Microthrixaceae</taxon>
        <taxon>Candidatus Neomicrothrix</taxon>
    </lineage>
</organism>
<evidence type="ECO:0000313" key="2">
    <source>
        <dbReference type="EMBL" id="CCM62280.1"/>
    </source>
</evidence>
<name>R4YWG0_9ACTN</name>
<reference evidence="2 3" key="1">
    <citation type="journal article" date="2013" name="ISME J.">
        <title>Metabolic model for the filamentous 'Candidatus Microthrix parvicella' based on genomic and metagenomic analyses.</title>
        <authorList>
            <person name="Jon McIlroy S."/>
            <person name="Kristiansen R."/>
            <person name="Albertsen M."/>
            <person name="Michael Karst S."/>
            <person name="Rossetti S."/>
            <person name="Lund Nielsen J."/>
            <person name="Tandoi V."/>
            <person name="James Seviour R."/>
            <person name="Nielsen P.H."/>
        </authorList>
    </citation>
    <scope>NUCLEOTIDE SEQUENCE [LARGE SCALE GENOMIC DNA]</scope>
    <source>
        <strain evidence="2 3">RN1</strain>
    </source>
</reference>
<dbReference type="Proteomes" id="UP000018291">
    <property type="component" value="Unassembled WGS sequence"/>
</dbReference>
<gene>
    <name evidence="2" type="ORF">BN381_100167</name>
</gene>
<feature type="region of interest" description="Disordered" evidence="1">
    <location>
        <begin position="1"/>
        <end position="40"/>
    </location>
</feature>
<dbReference type="AlphaFoldDB" id="R4YWG0"/>
<accession>R4YWG0</accession>
<protein>
    <submittedName>
        <fullName evidence="2">Uncharacterized protein</fullName>
    </submittedName>
</protein>
<evidence type="ECO:0000256" key="1">
    <source>
        <dbReference type="SAM" id="MobiDB-lite"/>
    </source>
</evidence>
<dbReference type="HOGENOM" id="CLU_2951704_0_0_11"/>
<dbReference type="STRING" id="1229780.BN381_100167"/>